<comment type="caution">
    <text evidence="2">The sequence shown here is derived from an EMBL/GenBank/DDBJ whole genome shotgun (WGS) entry which is preliminary data.</text>
</comment>
<accession>A0A9W9UY21</accession>
<protein>
    <submittedName>
        <fullName evidence="2">Uncharacterized protein</fullName>
    </submittedName>
</protein>
<evidence type="ECO:0000313" key="3">
    <source>
        <dbReference type="Proteomes" id="UP001148299"/>
    </source>
</evidence>
<gene>
    <name evidence="2" type="ORF">N7541_002506</name>
</gene>
<reference evidence="2" key="1">
    <citation type="submission" date="2022-12" db="EMBL/GenBank/DDBJ databases">
        <authorList>
            <person name="Petersen C."/>
        </authorList>
    </citation>
    <scope>NUCLEOTIDE SEQUENCE</scope>
    <source>
        <strain evidence="2">IBT 35675</strain>
    </source>
</reference>
<dbReference type="Proteomes" id="UP001148299">
    <property type="component" value="Unassembled WGS sequence"/>
</dbReference>
<reference evidence="2" key="2">
    <citation type="journal article" date="2023" name="IMA Fungus">
        <title>Comparative genomic study of the Penicillium genus elucidates a diverse pangenome and 15 lateral gene transfer events.</title>
        <authorList>
            <person name="Petersen C."/>
            <person name="Sorensen T."/>
            <person name="Nielsen M.R."/>
            <person name="Sondergaard T.E."/>
            <person name="Sorensen J.L."/>
            <person name="Fitzpatrick D.A."/>
            <person name="Frisvad J.C."/>
            <person name="Nielsen K.L."/>
        </authorList>
    </citation>
    <scope>NUCLEOTIDE SEQUENCE</scope>
    <source>
        <strain evidence="2">IBT 35675</strain>
    </source>
</reference>
<sequence>MASRDAPDKGSGTFKPYPRTTPKLQLVGEIFSLLHPSSTIFRGTVQEAKMIRIPQLGTG</sequence>
<proteinExistence type="predicted"/>
<name>A0A9W9UY21_PENBR</name>
<evidence type="ECO:0000256" key="1">
    <source>
        <dbReference type="SAM" id="MobiDB-lite"/>
    </source>
</evidence>
<feature type="region of interest" description="Disordered" evidence="1">
    <location>
        <begin position="1"/>
        <end position="20"/>
    </location>
</feature>
<dbReference type="AlphaFoldDB" id="A0A9W9UY21"/>
<evidence type="ECO:0000313" key="2">
    <source>
        <dbReference type="EMBL" id="KAJ5361662.1"/>
    </source>
</evidence>
<keyword evidence="3" id="KW-1185">Reference proteome</keyword>
<organism evidence="2 3">
    <name type="scientific">Penicillium brevicompactum</name>
    <dbReference type="NCBI Taxonomy" id="5074"/>
    <lineage>
        <taxon>Eukaryota</taxon>
        <taxon>Fungi</taxon>
        <taxon>Dikarya</taxon>
        <taxon>Ascomycota</taxon>
        <taxon>Pezizomycotina</taxon>
        <taxon>Eurotiomycetes</taxon>
        <taxon>Eurotiomycetidae</taxon>
        <taxon>Eurotiales</taxon>
        <taxon>Aspergillaceae</taxon>
        <taxon>Penicillium</taxon>
    </lineage>
</organism>
<dbReference type="EMBL" id="JAPZBR010000002">
    <property type="protein sequence ID" value="KAJ5361662.1"/>
    <property type="molecule type" value="Genomic_DNA"/>
</dbReference>